<keyword evidence="5" id="KW-1185">Reference proteome</keyword>
<dbReference type="OrthoDB" id="161999at2759"/>
<protein>
    <submittedName>
        <fullName evidence="4">Transmembrane and ubiquitin-like domain-containing protein 1</fullName>
    </submittedName>
</protein>
<keyword evidence="2 4" id="KW-0812">Transmembrane</keyword>
<dbReference type="PANTHER" id="PTHR14557">
    <property type="entry name" value="PROTEIN C7ORF21"/>
    <property type="match status" value="1"/>
</dbReference>
<feature type="region of interest" description="Disordered" evidence="1">
    <location>
        <begin position="1"/>
        <end position="71"/>
    </location>
</feature>
<accession>A0A087TUB5</accession>
<feature type="transmembrane region" description="Helical" evidence="2">
    <location>
        <begin position="187"/>
        <end position="207"/>
    </location>
</feature>
<dbReference type="InterPro" id="IPR040352">
    <property type="entry name" value="TMUB1/2"/>
</dbReference>
<dbReference type="EMBL" id="KK116765">
    <property type="protein sequence ID" value="KFM68704.1"/>
    <property type="molecule type" value="Genomic_DNA"/>
</dbReference>
<dbReference type="STRING" id="407821.A0A087TUB5"/>
<dbReference type="Proteomes" id="UP000054359">
    <property type="component" value="Unassembled WGS sequence"/>
</dbReference>
<dbReference type="AlphaFoldDB" id="A0A087TUB5"/>
<organism evidence="4 5">
    <name type="scientific">Stegodyphus mimosarum</name>
    <name type="common">African social velvet spider</name>
    <dbReference type="NCBI Taxonomy" id="407821"/>
    <lineage>
        <taxon>Eukaryota</taxon>
        <taxon>Metazoa</taxon>
        <taxon>Ecdysozoa</taxon>
        <taxon>Arthropoda</taxon>
        <taxon>Chelicerata</taxon>
        <taxon>Arachnida</taxon>
        <taxon>Araneae</taxon>
        <taxon>Araneomorphae</taxon>
        <taxon>Entelegynae</taxon>
        <taxon>Eresoidea</taxon>
        <taxon>Eresidae</taxon>
        <taxon>Stegodyphus</taxon>
    </lineage>
</organism>
<proteinExistence type="predicted"/>
<dbReference type="SMART" id="SM00213">
    <property type="entry name" value="UBQ"/>
    <property type="match status" value="1"/>
</dbReference>
<dbReference type="InterPro" id="IPR029071">
    <property type="entry name" value="Ubiquitin-like_domsf"/>
</dbReference>
<feature type="transmembrane region" description="Helical" evidence="2">
    <location>
        <begin position="165"/>
        <end position="181"/>
    </location>
</feature>
<dbReference type="PANTHER" id="PTHR14557:SF5">
    <property type="entry name" value="UBIQUITIN-LIKE DOMAIN-CONTAINING PROTEIN"/>
    <property type="match status" value="1"/>
</dbReference>
<evidence type="ECO:0000313" key="5">
    <source>
        <dbReference type="Proteomes" id="UP000054359"/>
    </source>
</evidence>
<dbReference type="Pfam" id="PF00240">
    <property type="entry name" value="ubiquitin"/>
    <property type="match status" value="1"/>
</dbReference>
<dbReference type="GO" id="GO:0036503">
    <property type="term" value="P:ERAD pathway"/>
    <property type="evidence" value="ECO:0007669"/>
    <property type="project" value="InterPro"/>
</dbReference>
<dbReference type="CDD" id="cd17057">
    <property type="entry name" value="Ubl_TMUB1_like"/>
    <property type="match status" value="1"/>
</dbReference>
<feature type="non-terminal residue" evidence="4">
    <location>
        <position position="211"/>
    </location>
</feature>
<feature type="compositionally biased region" description="Basic and acidic residues" evidence="1">
    <location>
        <begin position="62"/>
        <end position="71"/>
    </location>
</feature>
<feature type="compositionally biased region" description="Polar residues" evidence="1">
    <location>
        <begin position="1"/>
        <end position="10"/>
    </location>
</feature>
<dbReference type="Gene3D" id="3.10.20.90">
    <property type="entry name" value="Phosphatidylinositol 3-kinase Catalytic Subunit, Chain A, domain 1"/>
    <property type="match status" value="1"/>
</dbReference>
<sequence>MTASTASHVSEVTKDESEQGTDTEDKNTEHSSSENTETAGIYPDLPCSDLPSAPPEEISTETEERASSESGEIRIRLKYLDDTERIVRSDPTVQIGDFKRTHFSDDLASNKIVRLIFSGQLLRDNLTLHHYGIQDRCVIHVQVLQEQAQSNSPISQNTDLDLSHLLWPLISIILGVCWVMYFKYPDFFNVMSLSLLFLFTGGFVYFYSHVQ</sequence>
<dbReference type="SUPFAM" id="SSF54236">
    <property type="entry name" value="Ubiquitin-like"/>
    <property type="match status" value="1"/>
</dbReference>
<keyword evidence="2" id="KW-1133">Transmembrane helix</keyword>
<evidence type="ECO:0000313" key="4">
    <source>
        <dbReference type="EMBL" id="KFM68704.1"/>
    </source>
</evidence>
<feature type="compositionally biased region" description="Basic and acidic residues" evidence="1">
    <location>
        <begin position="11"/>
        <end position="32"/>
    </location>
</feature>
<keyword evidence="2" id="KW-0472">Membrane</keyword>
<reference evidence="4 5" key="1">
    <citation type="submission" date="2013-11" db="EMBL/GenBank/DDBJ databases">
        <title>Genome sequencing of Stegodyphus mimosarum.</title>
        <authorList>
            <person name="Bechsgaard J."/>
        </authorList>
    </citation>
    <scope>NUCLEOTIDE SEQUENCE [LARGE SCALE GENOMIC DNA]</scope>
</reference>
<evidence type="ECO:0000259" key="3">
    <source>
        <dbReference type="PROSITE" id="PS50053"/>
    </source>
</evidence>
<evidence type="ECO:0000256" key="1">
    <source>
        <dbReference type="SAM" id="MobiDB-lite"/>
    </source>
</evidence>
<feature type="domain" description="Ubiquitin-like" evidence="3">
    <location>
        <begin position="73"/>
        <end position="148"/>
    </location>
</feature>
<gene>
    <name evidence="4" type="ORF">X975_08446</name>
</gene>
<dbReference type="PROSITE" id="PS50053">
    <property type="entry name" value="UBIQUITIN_2"/>
    <property type="match status" value="1"/>
</dbReference>
<dbReference type="OMA" id="ERSFXVE"/>
<evidence type="ECO:0000256" key="2">
    <source>
        <dbReference type="SAM" id="Phobius"/>
    </source>
</evidence>
<dbReference type="InterPro" id="IPR000626">
    <property type="entry name" value="Ubiquitin-like_dom"/>
</dbReference>
<name>A0A087TUB5_STEMI</name>